<keyword evidence="1" id="KW-0812">Transmembrane</keyword>
<evidence type="ECO:0000313" key="2">
    <source>
        <dbReference type="EMBL" id="CBJ89376.1"/>
    </source>
</evidence>
<accession>D3V9Y8</accession>
<keyword evidence="1" id="KW-0472">Membrane</keyword>
<sequence>MGFPERNFFYLNSGLIFFAVCHVLVRSSNRIRQFVFSFFQGQFSIPRIELYQDLAAFYKIRIIKIDSSDASRNLRHNLYLITCYIGVVCLLVMTQNDKPVSSIHRTRNEEE</sequence>
<reference evidence="2 3" key="1">
    <citation type="journal article" date="2011" name="PLoS ONE">
        <title>The entomopathogenic bacterial endosymbionts xenorhabdus and photorhabdus: convergent lifestyles from divergent genomes.</title>
        <authorList>
            <person name="Chaston J.M."/>
            <person name="Suen G."/>
            <person name="Tucker S.L."/>
            <person name="Andersen A.W."/>
            <person name="Bhasin A."/>
            <person name="Bode E."/>
            <person name="Bode H.B."/>
            <person name="Brachmann A.O."/>
            <person name="Cowles C.E."/>
            <person name="Cowles K.N."/>
            <person name="Darby C."/>
            <person name="de Leon L."/>
            <person name="Drace K."/>
            <person name="Du Z."/>
            <person name="Givaudan A."/>
            <person name="Herbert Tran E.E."/>
            <person name="Jewell K.A."/>
            <person name="Knack J.J."/>
            <person name="Krasomil-Osterfeld K.C."/>
            <person name="Kukor R."/>
            <person name="Lanois A."/>
            <person name="Latreille P."/>
            <person name="Leimgruber N.K."/>
            <person name="Lipke C.M."/>
            <person name="Liu R."/>
            <person name="Lu X."/>
            <person name="Martens E.C."/>
            <person name="Marri P.R."/>
            <person name="Medigue C."/>
            <person name="Menard M.L."/>
            <person name="Miller N.M."/>
            <person name="Morales-Soto N."/>
            <person name="Norton S."/>
            <person name="Ogier J.C."/>
            <person name="Orchard S.S."/>
            <person name="Park D."/>
            <person name="Park Y."/>
            <person name="Qurollo B.A."/>
            <person name="Sugar D.R."/>
            <person name="Richards G.R."/>
            <person name="Rouy Z."/>
            <person name="Slominski B."/>
            <person name="Slominski K."/>
            <person name="Snyder H."/>
            <person name="Tjaden B.C."/>
            <person name="van der Hoeven R."/>
            <person name="Welch R.D."/>
            <person name="Wheeler C."/>
            <person name="Xiang B."/>
            <person name="Barbazuk B."/>
            <person name="Gaudriault S."/>
            <person name="Goodner B."/>
            <person name="Slater S.C."/>
            <person name="Forst S."/>
            <person name="Goldman B.S."/>
            <person name="Goodrich-Blair H."/>
        </authorList>
    </citation>
    <scope>NUCLEOTIDE SEQUENCE [LARGE SCALE GENOMIC DNA]</scope>
    <source>
        <strain evidence="3">ATCC 19061 / DSM 3370 / CCUG 14189 / LMG 1036 / NCIMB 9965 / AN6</strain>
    </source>
</reference>
<dbReference type="Proteomes" id="UP000008075">
    <property type="component" value="Chromosome"/>
</dbReference>
<gene>
    <name evidence="2" type="ordered locus">XNC1_1311</name>
</gene>
<protein>
    <submittedName>
        <fullName evidence="2">Uncharacterized protein</fullName>
    </submittedName>
</protein>
<organism evidence="2 3">
    <name type="scientific">Xenorhabdus nematophila (strain ATCC 19061 / DSM 3370 / CCUG 14189 / LMG 1036 / NCIMB 9965 / AN6)</name>
    <dbReference type="NCBI Taxonomy" id="406817"/>
    <lineage>
        <taxon>Bacteria</taxon>
        <taxon>Pseudomonadati</taxon>
        <taxon>Pseudomonadota</taxon>
        <taxon>Gammaproteobacteria</taxon>
        <taxon>Enterobacterales</taxon>
        <taxon>Morganellaceae</taxon>
        <taxon>Xenorhabdus</taxon>
    </lineage>
</organism>
<keyword evidence="1" id="KW-1133">Transmembrane helix</keyword>
<keyword evidence="3" id="KW-1185">Reference proteome</keyword>
<dbReference type="AlphaFoldDB" id="D3V9Y8"/>
<dbReference type="KEGG" id="xne:XNC1_1311"/>
<evidence type="ECO:0000313" key="3">
    <source>
        <dbReference type="Proteomes" id="UP000008075"/>
    </source>
</evidence>
<name>D3V9Y8_XENNA</name>
<feature type="transmembrane region" description="Helical" evidence="1">
    <location>
        <begin position="6"/>
        <end position="25"/>
    </location>
</feature>
<evidence type="ECO:0000256" key="1">
    <source>
        <dbReference type="SAM" id="Phobius"/>
    </source>
</evidence>
<dbReference type="EMBL" id="FN667742">
    <property type="protein sequence ID" value="CBJ89376.1"/>
    <property type="molecule type" value="Genomic_DNA"/>
</dbReference>
<proteinExistence type="predicted"/>
<dbReference type="HOGENOM" id="CLU_2157416_0_0_6"/>